<accession>A0ABX4GTB0</accession>
<feature type="domain" description="Prophage endopeptidase tail N-terminal" evidence="2">
    <location>
        <begin position="4"/>
        <end position="89"/>
    </location>
</feature>
<dbReference type="RefSeq" id="WP_095267128.1">
    <property type="nucleotide sequence ID" value="NZ_NPBJ01000044.1"/>
</dbReference>
<reference evidence="3 4" key="1">
    <citation type="submission" date="2017-07" db="EMBL/GenBank/DDBJ databases">
        <title>Isolation and whole genome analysis of endospore-forming bacteria from heroin.</title>
        <authorList>
            <person name="Kalinowski J."/>
            <person name="Ahrens B."/>
            <person name="Al-Dilaimi A."/>
            <person name="Winkler A."/>
            <person name="Wibberg D."/>
            <person name="Schleenbecker U."/>
            <person name="Ruckert C."/>
            <person name="Wolfel R."/>
            <person name="Grass G."/>
        </authorList>
    </citation>
    <scope>NUCLEOTIDE SEQUENCE [LARGE SCALE GENOMIC DNA]</scope>
    <source>
        <strain evidence="3 4">7517-1</strain>
    </source>
</reference>
<proteinExistence type="predicted"/>
<dbReference type="Pfam" id="PF06605">
    <property type="entry name" value="Prophage_tail"/>
    <property type="match status" value="1"/>
</dbReference>
<evidence type="ECO:0000313" key="4">
    <source>
        <dbReference type="Proteomes" id="UP000216852"/>
    </source>
</evidence>
<protein>
    <recommendedName>
        <fullName evidence="5">Phage tail protein</fullName>
    </recommendedName>
</protein>
<evidence type="ECO:0008006" key="5">
    <source>
        <dbReference type="Google" id="ProtNLM"/>
    </source>
</evidence>
<name>A0ABX4GTB0_9BACI</name>
<evidence type="ECO:0000313" key="3">
    <source>
        <dbReference type="EMBL" id="PAD98106.1"/>
    </source>
</evidence>
<dbReference type="Proteomes" id="UP000216852">
    <property type="component" value="Unassembled WGS sequence"/>
</dbReference>
<dbReference type="EMBL" id="NPBJ01000044">
    <property type="protein sequence ID" value="PAD98106.1"/>
    <property type="molecule type" value="Genomic_DNA"/>
</dbReference>
<gene>
    <name evidence="3" type="ORF">CHH48_18850</name>
</gene>
<evidence type="ECO:0000259" key="2">
    <source>
        <dbReference type="Pfam" id="PF18994"/>
    </source>
</evidence>
<dbReference type="Gene3D" id="6.20.110.10">
    <property type="match status" value="1"/>
</dbReference>
<dbReference type="Gene3D" id="3.55.50.40">
    <property type="match status" value="1"/>
</dbReference>
<dbReference type="InterPro" id="IPR044051">
    <property type="entry name" value="Prophage_tail_N"/>
</dbReference>
<feature type="domain" description="Tail spike" evidence="1">
    <location>
        <begin position="97"/>
        <end position="329"/>
    </location>
</feature>
<dbReference type="InterPro" id="IPR010572">
    <property type="entry name" value="Tail_dom"/>
</dbReference>
<keyword evidence="4" id="KW-1185">Reference proteome</keyword>
<comment type="caution">
    <text evidence="3">The sequence shown here is derived from an EMBL/GenBank/DDBJ whole genome shotgun (WGS) entry which is preliminary data.</text>
</comment>
<organism evidence="3 4">
    <name type="scientific">Terribacillus saccharophilus</name>
    <dbReference type="NCBI Taxonomy" id="361277"/>
    <lineage>
        <taxon>Bacteria</taxon>
        <taxon>Bacillati</taxon>
        <taxon>Bacillota</taxon>
        <taxon>Bacilli</taxon>
        <taxon>Bacillales</taxon>
        <taxon>Bacillaceae</taxon>
        <taxon>Terribacillus</taxon>
    </lineage>
</organism>
<sequence length="340" mass="38811">MIDIIVTDMDEQFSEILVGFDRASFTEEWSKNATQQISFSVTKTQRNAFTFDLLEHESFVEYDGETYVVKQLTTKAAGYTIQKDVTATHISFTAQDDWAEATKSGKLTIQDCLQLLFNGNSLGFTWEVIGSFPSVEQENFGNKSLLDGVNEIQEDYGAIMVPRNKHLVFYDPDSFGERTENFIRYKYNTDDLQLQFDTTNLKTVVKGFGKQKDDGTYYFDPITYTSPNISKWGRRVAAPVSDERFTQPDSMLQSLKNSLQDYPTISVSVSLKRKINVGKGDYWLVIYEPLGLDIDVQIVAYKKYPFINKPPDITLSNSKEDIINIQVQLARELKRLKGAK</sequence>
<dbReference type="Pfam" id="PF18994">
    <property type="entry name" value="Prophage_tailD1"/>
    <property type="match status" value="1"/>
</dbReference>
<evidence type="ECO:0000259" key="1">
    <source>
        <dbReference type="Pfam" id="PF06605"/>
    </source>
</evidence>